<gene>
    <name evidence="3" type="primary">LOC106011885</name>
</gene>
<feature type="domain" description="Legumain prodomain" evidence="1">
    <location>
        <begin position="24"/>
        <end position="120"/>
    </location>
</feature>
<dbReference type="CDD" id="cd21115">
    <property type="entry name" value="legumain_C"/>
    <property type="match status" value="1"/>
</dbReference>
<keyword evidence="2" id="KW-1185">Reference proteome</keyword>
<dbReference type="Gene3D" id="1.10.132.130">
    <property type="match status" value="1"/>
</dbReference>
<dbReference type="GeneID" id="106011885"/>
<dbReference type="RefSeq" id="XP_012938477.1">
    <property type="nucleotide sequence ID" value="XM_013083023.1"/>
</dbReference>
<evidence type="ECO:0000313" key="2">
    <source>
        <dbReference type="Proteomes" id="UP000694888"/>
    </source>
</evidence>
<dbReference type="InterPro" id="IPR048501">
    <property type="entry name" value="Legum_prodom"/>
</dbReference>
<protein>
    <submittedName>
        <fullName evidence="3">Uncharacterized protein LOC106011885</fullName>
    </submittedName>
</protein>
<dbReference type="Pfam" id="PF20985">
    <property type="entry name" value="Legum_prodom"/>
    <property type="match status" value="1"/>
</dbReference>
<dbReference type="Proteomes" id="UP000694888">
    <property type="component" value="Unplaced"/>
</dbReference>
<name>A0ABM1A0R5_APLCA</name>
<organism evidence="2 3">
    <name type="scientific">Aplysia californica</name>
    <name type="common">California sea hare</name>
    <dbReference type="NCBI Taxonomy" id="6500"/>
    <lineage>
        <taxon>Eukaryota</taxon>
        <taxon>Metazoa</taxon>
        <taxon>Spiralia</taxon>
        <taxon>Lophotrochozoa</taxon>
        <taxon>Mollusca</taxon>
        <taxon>Gastropoda</taxon>
        <taxon>Heterobranchia</taxon>
        <taxon>Euthyneura</taxon>
        <taxon>Tectipleura</taxon>
        <taxon>Aplysiida</taxon>
        <taxon>Aplysioidea</taxon>
        <taxon>Aplysiidae</taxon>
        <taxon>Aplysia</taxon>
    </lineage>
</organism>
<accession>A0ABM1A0R5</accession>
<proteinExistence type="predicted"/>
<evidence type="ECO:0000313" key="3">
    <source>
        <dbReference type="RefSeq" id="XP_012938477.1"/>
    </source>
</evidence>
<dbReference type="InterPro" id="IPR046427">
    <property type="entry name" value="Legumain_prodom_sf"/>
</dbReference>
<sequence>MVPIATTARRLIESSDLSGHRQEELEAELRHMMLVKEKAESLMKDLVKSALSSPRRVTESHILTGKERVDNSACHKAALSLFSARCPSIDMGRYSFIWRNLQAVINLCNRLPQTDATNAIMEVTEKCGICRALYFRRIISLS</sequence>
<evidence type="ECO:0000259" key="1">
    <source>
        <dbReference type="Pfam" id="PF20985"/>
    </source>
</evidence>
<reference evidence="3" key="1">
    <citation type="submission" date="2025-08" db="UniProtKB">
        <authorList>
            <consortium name="RefSeq"/>
        </authorList>
    </citation>
    <scope>IDENTIFICATION</scope>
</reference>